<name>A0A3A3ZLM4_9ACTN</name>
<dbReference type="InterPro" id="IPR012347">
    <property type="entry name" value="Ferritin-like"/>
</dbReference>
<accession>A0A3A3ZLM4</accession>
<organism evidence="2 3">
    <name type="scientific">Vallicoccus soli</name>
    <dbReference type="NCBI Taxonomy" id="2339232"/>
    <lineage>
        <taxon>Bacteria</taxon>
        <taxon>Bacillati</taxon>
        <taxon>Actinomycetota</taxon>
        <taxon>Actinomycetes</taxon>
        <taxon>Motilibacterales</taxon>
        <taxon>Vallicoccaceae</taxon>
        <taxon>Vallicoccus</taxon>
    </lineage>
</organism>
<keyword evidence="1" id="KW-0175">Coiled coil</keyword>
<evidence type="ECO:0000313" key="3">
    <source>
        <dbReference type="Proteomes" id="UP000265614"/>
    </source>
</evidence>
<dbReference type="RefSeq" id="WP_119949809.1">
    <property type="nucleotide sequence ID" value="NZ_QZEZ01000002.1"/>
</dbReference>
<evidence type="ECO:0000313" key="2">
    <source>
        <dbReference type="EMBL" id="RJK97092.1"/>
    </source>
</evidence>
<dbReference type="Proteomes" id="UP000265614">
    <property type="component" value="Unassembled WGS sequence"/>
</dbReference>
<dbReference type="OrthoDB" id="3568629at2"/>
<proteinExistence type="predicted"/>
<comment type="caution">
    <text evidence="2">The sequence shown here is derived from an EMBL/GenBank/DDBJ whole genome shotgun (WGS) entry which is preliminary data.</text>
</comment>
<sequence length="286" mass="30588">MPEQTPAILAELRTLLRLTEAEVQVAETRRAQARTEAVERELRQNAENARERARLVAAALRGRGGVPDVVTTVAGRLGATAKAGLEQAQPLPEALLGDLALEHQLQDRARYLKALATAADDQPLLRLAERLDAAHGATVDWLTTVLAEVALGGPAALRPTPLQAVVGKGLSLATLPARTLTRGLDDVAARAAGLRRRAEDRVDEVARTAGEVRGAVADVLVPEDELPVEGYDALSQQAVVKAVKQLRTPDEVRRVVAYEEAHRGRRSIVSAAQSRLAALAEEVVRA</sequence>
<reference evidence="2 3" key="1">
    <citation type="submission" date="2018-09" db="EMBL/GenBank/DDBJ databases">
        <title>YIM 75000 draft genome.</title>
        <authorList>
            <person name="Tang S."/>
            <person name="Feng Y."/>
        </authorList>
    </citation>
    <scope>NUCLEOTIDE SEQUENCE [LARGE SCALE GENOMIC DNA]</scope>
    <source>
        <strain evidence="2 3">YIM 75000</strain>
    </source>
</reference>
<dbReference type="Gene3D" id="1.20.1260.10">
    <property type="match status" value="1"/>
</dbReference>
<feature type="coiled-coil region" evidence="1">
    <location>
        <begin position="9"/>
        <end position="63"/>
    </location>
</feature>
<keyword evidence="3" id="KW-1185">Reference proteome</keyword>
<gene>
    <name evidence="2" type="ORF">D5H78_07725</name>
</gene>
<evidence type="ECO:0000256" key="1">
    <source>
        <dbReference type="SAM" id="Coils"/>
    </source>
</evidence>
<dbReference type="InterPro" id="IPR009078">
    <property type="entry name" value="Ferritin-like_SF"/>
</dbReference>
<dbReference type="AlphaFoldDB" id="A0A3A3ZLM4"/>
<dbReference type="SUPFAM" id="SSF47240">
    <property type="entry name" value="Ferritin-like"/>
    <property type="match status" value="1"/>
</dbReference>
<protein>
    <submittedName>
        <fullName evidence="2">Ferritin-like domain-containing protein</fullName>
    </submittedName>
</protein>
<dbReference type="EMBL" id="QZEZ01000002">
    <property type="protein sequence ID" value="RJK97092.1"/>
    <property type="molecule type" value="Genomic_DNA"/>
</dbReference>